<evidence type="ECO:0000313" key="1">
    <source>
        <dbReference type="EMBL" id="JAD42923.1"/>
    </source>
</evidence>
<proteinExistence type="predicted"/>
<name>A0A0A8ZYW5_ARUDO</name>
<sequence length="12" mass="1406">MKSHKNSCSREV</sequence>
<organism evidence="1">
    <name type="scientific">Arundo donax</name>
    <name type="common">Giant reed</name>
    <name type="synonym">Donax arundinaceus</name>
    <dbReference type="NCBI Taxonomy" id="35708"/>
    <lineage>
        <taxon>Eukaryota</taxon>
        <taxon>Viridiplantae</taxon>
        <taxon>Streptophyta</taxon>
        <taxon>Embryophyta</taxon>
        <taxon>Tracheophyta</taxon>
        <taxon>Spermatophyta</taxon>
        <taxon>Magnoliopsida</taxon>
        <taxon>Liliopsida</taxon>
        <taxon>Poales</taxon>
        <taxon>Poaceae</taxon>
        <taxon>PACMAD clade</taxon>
        <taxon>Arundinoideae</taxon>
        <taxon>Arundineae</taxon>
        <taxon>Arundo</taxon>
    </lineage>
</organism>
<protein>
    <submittedName>
        <fullName evidence="1">Uncharacterized protein</fullName>
    </submittedName>
</protein>
<dbReference type="EMBL" id="GBRH01254972">
    <property type="protein sequence ID" value="JAD42923.1"/>
    <property type="molecule type" value="Transcribed_RNA"/>
</dbReference>
<reference evidence="1" key="1">
    <citation type="submission" date="2014-09" db="EMBL/GenBank/DDBJ databases">
        <authorList>
            <person name="Magalhaes I.L.F."/>
            <person name="Oliveira U."/>
            <person name="Santos F.R."/>
            <person name="Vidigal T.H.D.A."/>
            <person name="Brescovit A.D."/>
            <person name="Santos A.J."/>
        </authorList>
    </citation>
    <scope>NUCLEOTIDE SEQUENCE</scope>
    <source>
        <tissue evidence="1">Shoot tissue taken approximately 20 cm above the soil surface</tissue>
    </source>
</reference>
<reference evidence="1" key="2">
    <citation type="journal article" date="2015" name="Data Brief">
        <title>Shoot transcriptome of the giant reed, Arundo donax.</title>
        <authorList>
            <person name="Barrero R.A."/>
            <person name="Guerrero F.D."/>
            <person name="Moolhuijzen P."/>
            <person name="Goolsby J.A."/>
            <person name="Tidwell J."/>
            <person name="Bellgard S.E."/>
            <person name="Bellgard M.I."/>
        </authorList>
    </citation>
    <scope>NUCLEOTIDE SEQUENCE</scope>
    <source>
        <tissue evidence="1">Shoot tissue taken approximately 20 cm above the soil surface</tissue>
    </source>
</reference>
<accession>A0A0A8ZYW5</accession>